<reference evidence="7" key="1">
    <citation type="journal article" date="2013" name="Microbiol. Res.">
        <title>Genes encoding FAD-binding proteins in Volvariella volvacea exhibit differential expression in homokaryons and heterokaryons.</title>
        <authorList>
            <person name="Meng L."/>
            <person name="Yan J."/>
            <person name="Xie B."/>
            <person name="Li Y."/>
            <person name="Chen B."/>
            <person name="Liu S."/>
            <person name="Li D."/>
            <person name="Yang Z."/>
            <person name="Zeng X."/>
            <person name="Deng Y."/>
            <person name="Jiang Y."/>
        </authorList>
    </citation>
    <scope>NUCLEOTIDE SEQUENCE</scope>
    <source>
        <strain evidence="7">PYd21</strain>
    </source>
</reference>
<dbReference type="GO" id="GO:0016491">
    <property type="term" value="F:oxidoreductase activity"/>
    <property type="evidence" value="ECO:0007669"/>
    <property type="project" value="UniProtKB-KW"/>
</dbReference>
<dbReference type="InterPro" id="IPR016169">
    <property type="entry name" value="FAD-bd_PCMH_sub2"/>
</dbReference>
<evidence type="ECO:0000256" key="2">
    <source>
        <dbReference type="ARBA" id="ARBA00022630"/>
    </source>
</evidence>
<proteinExistence type="inferred from homology"/>
<name>M9Z682_9AGAR</name>
<sequence>MKHLATWSTLLQLAALAILPSVASPSKRGVNDATSTCRQLAKQLGKTVVVTAGDDYDSSVLDIWNLFNTVYQPACVVLPRNASHVQAAMRAIYKDEVRYAVQAGSHSGVRGWNNVDRGVLIHFNYMKNVTYNEARNTVTLQPGIHWGEAISALEPYGVTVMGGRLGDVGTGLLLGGGYSHLSPAHGFSCDAYVEVDVVLVNGRLVTATATNEYSDLFRALKGGANRFGIVTRYEVTAIETGLPGSKNWFGGLIAFSDDAAPALLEATAKYVREVNDPNASILVVLGYQVVEGQLIPTHSITPVYRGSSLPTEVFGSFLSIPSIFQQLGPLDYSEVSSILGSGGDRGWGQLFGASSFTGEDVERYTNAFAYWQNFTQSFKDELSGIVLAFTPIPNSQIFAGRGRGGNAMDPPLGGYAALQFYTQHLQGVTTVSAQLERGRKLYLNQIPPSPGLPLYVNECDASQNVFATYGQYEFLKNTYKKYDPKRFNASFYYVYTTTIVEEVNIPTLKLTKKAGPASAARNLVDDLHCT</sequence>
<keyword evidence="2" id="KW-0285">Flavoprotein</keyword>
<dbReference type="GO" id="GO:0071949">
    <property type="term" value="F:FAD binding"/>
    <property type="evidence" value="ECO:0007669"/>
    <property type="project" value="InterPro"/>
</dbReference>
<keyword evidence="5" id="KW-0732">Signal</keyword>
<evidence type="ECO:0000259" key="6">
    <source>
        <dbReference type="PROSITE" id="PS51387"/>
    </source>
</evidence>
<dbReference type="InterPro" id="IPR050416">
    <property type="entry name" value="FAD-linked_Oxidoreductase"/>
</dbReference>
<dbReference type="AlphaFoldDB" id="M9Z682"/>
<gene>
    <name evidence="7" type="ORF">GME2400_g</name>
</gene>
<dbReference type="EMBL" id="KC520500">
    <property type="protein sequence ID" value="AGK29857.1"/>
    <property type="molecule type" value="Genomic_DNA"/>
</dbReference>
<comment type="similarity">
    <text evidence="1">Belongs to the oxygen-dependent FAD-linked oxidoreductase family.</text>
</comment>
<dbReference type="InterPro" id="IPR036318">
    <property type="entry name" value="FAD-bd_PCMH-like_sf"/>
</dbReference>
<feature type="domain" description="FAD-binding PCMH-type" evidence="6">
    <location>
        <begin position="69"/>
        <end position="240"/>
    </location>
</feature>
<dbReference type="InterPro" id="IPR006094">
    <property type="entry name" value="Oxid_FAD_bind_N"/>
</dbReference>
<organism evidence="7">
    <name type="scientific">Volvariella volvacea</name>
    <dbReference type="NCBI Taxonomy" id="36659"/>
    <lineage>
        <taxon>Eukaryota</taxon>
        <taxon>Fungi</taxon>
        <taxon>Dikarya</taxon>
        <taxon>Basidiomycota</taxon>
        <taxon>Agaricomycotina</taxon>
        <taxon>Agaricomycetes</taxon>
        <taxon>Agaricomycetidae</taxon>
        <taxon>Agaricales</taxon>
        <taxon>Pluteineae</taxon>
        <taxon>Pluteaceae</taxon>
        <taxon>Volvariella</taxon>
    </lineage>
</organism>
<protein>
    <submittedName>
        <fullName evidence="7">FAD-binding protein</fullName>
    </submittedName>
</protein>
<dbReference type="Pfam" id="PF01565">
    <property type="entry name" value="FAD_binding_4"/>
    <property type="match status" value="1"/>
</dbReference>
<evidence type="ECO:0000256" key="4">
    <source>
        <dbReference type="ARBA" id="ARBA00023002"/>
    </source>
</evidence>
<dbReference type="PANTHER" id="PTHR42973:SF13">
    <property type="entry name" value="FAD-BINDING PCMH-TYPE DOMAIN-CONTAINING PROTEIN"/>
    <property type="match status" value="1"/>
</dbReference>
<keyword evidence="3" id="KW-0274">FAD</keyword>
<dbReference type="PROSITE" id="PS51387">
    <property type="entry name" value="FAD_PCMH"/>
    <property type="match status" value="1"/>
</dbReference>
<dbReference type="Gene3D" id="3.30.465.10">
    <property type="match status" value="1"/>
</dbReference>
<dbReference type="InterPro" id="IPR016166">
    <property type="entry name" value="FAD-bd_PCMH"/>
</dbReference>
<dbReference type="SUPFAM" id="SSF56176">
    <property type="entry name" value="FAD-binding/transporter-associated domain-like"/>
    <property type="match status" value="1"/>
</dbReference>
<feature type="chain" id="PRO_5004104952" evidence="5">
    <location>
        <begin position="26"/>
        <end position="530"/>
    </location>
</feature>
<evidence type="ECO:0000256" key="1">
    <source>
        <dbReference type="ARBA" id="ARBA00005466"/>
    </source>
</evidence>
<evidence type="ECO:0000313" key="7">
    <source>
        <dbReference type="EMBL" id="AGK29857.1"/>
    </source>
</evidence>
<accession>M9Z682</accession>
<keyword evidence="4" id="KW-0560">Oxidoreductase</keyword>
<evidence type="ECO:0000256" key="5">
    <source>
        <dbReference type="SAM" id="SignalP"/>
    </source>
</evidence>
<dbReference type="PANTHER" id="PTHR42973">
    <property type="entry name" value="BINDING OXIDOREDUCTASE, PUTATIVE (AFU_ORTHOLOGUE AFUA_1G17690)-RELATED"/>
    <property type="match status" value="1"/>
</dbReference>
<evidence type="ECO:0000256" key="3">
    <source>
        <dbReference type="ARBA" id="ARBA00022827"/>
    </source>
</evidence>
<feature type="signal peptide" evidence="5">
    <location>
        <begin position="1"/>
        <end position="25"/>
    </location>
</feature>